<evidence type="ECO:0000313" key="10">
    <source>
        <dbReference type="EMBL" id="MCB5410753.1"/>
    </source>
</evidence>
<dbReference type="PANTHER" id="PTHR43163:SF3">
    <property type="entry name" value="PEPTIDE ABC TRANSPORTER PERMEASE PROTEIN"/>
    <property type="match status" value="1"/>
</dbReference>
<evidence type="ECO:0000256" key="2">
    <source>
        <dbReference type="ARBA" id="ARBA00022448"/>
    </source>
</evidence>
<dbReference type="InterPro" id="IPR000515">
    <property type="entry name" value="MetI-like"/>
</dbReference>
<dbReference type="SUPFAM" id="SSF161098">
    <property type="entry name" value="MetI-like"/>
    <property type="match status" value="1"/>
</dbReference>
<proteinExistence type="inferred from homology"/>
<feature type="region of interest" description="Disordered" evidence="8">
    <location>
        <begin position="1"/>
        <end position="20"/>
    </location>
</feature>
<comment type="subcellular location">
    <subcellularLocation>
        <location evidence="1 7">Cell membrane</location>
        <topology evidence="1 7">Multi-pass membrane protein</topology>
    </subcellularLocation>
</comment>
<feature type="domain" description="ABC transmembrane type-1" evidence="9">
    <location>
        <begin position="123"/>
        <end position="328"/>
    </location>
</feature>
<keyword evidence="5 7" id="KW-1133">Transmembrane helix</keyword>
<dbReference type="EMBL" id="JACDXX010000010">
    <property type="protein sequence ID" value="MCB5410753.1"/>
    <property type="molecule type" value="Genomic_DNA"/>
</dbReference>
<keyword evidence="6 7" id="KW-0472">Membrane</keyword>
<evidence type="ECO:0000256" key="8">
    <source>
        <dbReference type="SAM" id="MobiDB-lite"/>
    </source>
</evidence>
<dbReference type="CDD" id="cd06261">
    <property type="entry name" value="TM_PBP2"/>
    <property type="match status" value="1"/>
</dbReference>
<evidence type="ECO:0000256" key="1">
    <source>
        <dbReference type="ARBA" id="ARBA00004651"/>
    </source>
</evidence>
<dbReference type="Gene3D" id="1.10.3720.10">
    <property type="entry name" value="MetI-like"/>
    <property type="match status" value="1"/>
</dbReference>
<gene>
    <name evidence="10" type="ORF">H0485_12185</name>
</gene>
<feature type="transmembrane region" description="Helical" evidence="7">
    <location>
        <begin position="170"/>
        <end position="189"/>
    </location>
</feature>
<feature type="transmembrane region" description="Helical" evidence="7">
    <location>
        <begin position="127"/>
        <end position="149"/>
    </location>
</feature>
<evidence type="ECO:0000256" key="3">
    <source>
        <dbReference type="ARBA" id="ARBA00022475"/>
    </source>
</evidence>
<protein>
    <submittedName>
        <fullName evidence="10">ABC transporter permease</fullName>
    </submittedName>
</protein>
<evidence type="ECO:0000256" key="5">
    <source>
        <dbReference type="ARBA" id="ARBA00022989"/>
    </source>
</evidence>
<feature type="transmembrane region" description="Helical" evidence="7">
    <location>
        <begin position="309"/>
        <end position="332"/>
    </location>
</feature>
<organism evidence="10 11">
    <name type="scientific">Pseudogemmobacter faecipullorum</name>
    <dbReference type="NCBI Taxonomy" id="2755041"/>
    <lineage>
        <taxon>Bacteria</taxon>
        <taxon>Pseudomonadati</taxon>
        <taxon>Pseudomonadota</taxon>
        <taxon>Alphaproteobacteria</taxon>
        <taxon>Rhodobacterales</taxon>
        <taxon>Paracoccaceae</taxon>
        <taxon>Pseudogemmobacter</taxon>
    </lineage>
</organism>
<accession>A0ABS8CMZ1</accession>
<dbReference type="InterPro" id="IPR045621">
    <property type="entry name" value="BPD_transp_1_N"/>
</dbReference>
<dbReference type="PANTHER" id="PTHR43163">
    <property type="entry name" value="DIPEPTIDE TRANSPORT SYSTEM PERMEASE PROTEIN DPPB-RELATED"/>
    <property type="match status" value="1"/>
</dbReference>
<sequence length="343" mass="36876">MSQTGSANSAPASPARRGGLRPLARRWPKTLYVTRRLGASLLLLWLVSLLIFLGLELLPGDAAQAMLGKAATETNLAALRAELGLDQPMWSRYAAWIGNLLQGDLGTSFSNRRPVADTVLPRLSLSLLLACCAALVTLPLAITAGAWAARHNGSRFDRSLRLIARCTISAPEFFTGYAVIFIFALWLGWLPSSVPLRPGMALSAQLQAMILPVLVLFLAVAGHVVITTRSALLDILSQPWIEMARLKGLSEARILWQHALPNAIGPIANVALLNLAYMITGVMVVETIFALPGLGQYLVDSVAKRDMPVVQACSLIFAAVYILLNLGADLAATLGTPRIRSRL</sequence>
<dbReference type="Pfam" id="PF19300">
    <property type="entry name" value="BPD_transp_1_N"/>
    <property type="match status" value="1"/>
</dbReference>
<evidence type="ECO:0000259" key="9">
    <source>
        <dbReference type="PROSITE" id="PS50928"/>
    </source>
</evidence>
<keyword evidence="11" id="KW-1185">Reference proteome</keyword>
<evidence type="ECO:0000256" key="6">
    <source>
        <dbReference type="ARBA" id="ARBA00023136"/>
    </source>
</evidence>
<dbReference type="RefSeq" id="WP_226935928.1">
    <property type="nucleotide sequence ID" value="NZ_JACDXX010000010.1"/>
</dbReference>
<comment type="similarity">
    <text evidence="7">Belongs to the binding-protein-dependent transport system permease family.</text>
</comment>
<feature type="transmembrane region" description="Helical" evidence="7">
    <location>
        <begin position="209"/>
        <end position="226"/>
    </location>
</feature>
<reference evidence="10 11" key="1">
    <citation type="submission" date="2020-07" db="EMBL/GenBank/DDBJ databases">
        <title>Pseudogemmobacter sp. nov., isolated from poultry manure in Taiwan.</title>
        <authorList>
            <person name="Lin S.-Y."/>
            <person name="Tang Y.-S."/>
            <person name="Young C.-C."/>
        </authorList>
    </citation>
    <scope>NUCLEOTIDE SEQUENCE [LARGE SCALE GENOMIC DNA]</scope>
    <source>
        <strain evidence="10 11">CC-YST710</strain>
    </source>
</reference>
<name>A0ABS8CMZ1_9RHOB</name>
<keyword evidence="2 7" id="KW-0813">Transport</keyword>
<feature type="transmembrane region" description="Helical" evidence="7">
    <location>
        <begin position="267"/>
        <end position="289"/>
    </location>
</feature>
<evidence type="ECO:0000256" key="4">
    <source>
        <dbReference type="ARBA" id="ARBA00022692"/>
    </source>
</evidence>
<dbReference type="Pfam" id="PF00528">
    <property type="entry name" value="BPD_transp_1"/>
    <property type="match status" value="1"/>
</dbReference>
<dbReference type="Proteomes" id="UP001198571">
    <property type="component" value="Unassembled WGS sequence"/>
</dbReference>
<keyword evidence="4 7" id="KW-0812">Transmembrane</keyword>
<dbReference type="InterPro" id="IPR035906">
    <property type="entry name" value="MetI-like_sf"/>
</dbReference>
<comment type="caution">
    <text evidence="10">The sequence shown here is derived from an EMBL/GenBank/DDBJ whole genome shotgun (WGS) entry which is preliminary data.</text>
</comment>
<evidence type="ECO:0000256" key="7">
    <source>
        <dbReference type="RuleBase" id="RU363032"/>
    </source>
</evidence>
<keyword evidence="3" id="KW-1003">Cell membrane</keyword>
<feature type="transmembrane region" description="Helical" evidence="7">
    <location>
        <begin position="37"/>
        <end position="58"/>
    </location>
</feature>
<evidence type="ECO:0000313" key="11">
    <source>
        <dbReference type="Proteomes" id="UP001198571"/>
    </source>
</evidence>
<dbReference type="PROSITE" id="PS50928">
    <property type="entry name" value="ABC_TM1"/>
    <property type="match status" value="1"/>
</dbReference>